<dbReference type="Proteomes" id="UP001163115">
    <property type="component" value="Chromosome"/>
</dbReference>
<dbReference type="RefSeq" id="WP_268116061.1">
    <property type="nucleotide sequence ID" value="NZ_CP113524.1"/>
</dbReference>
<dbReference type="Pfam" id="PF14344">
    <property type="entry name" value="DUF4397"/>
    <property type="match status" value="2"/>
</dbReference>
<dbReference type="EMBL" id="CP113524">
    <property type="protein sequence ID" value="WAJ25150.1"/>
    <property type="molecule type" value="Genomic_DNA"/>
</dbReference>
<keyword evidence="3" id="KW-1185">Reference proteome</keyword>
<sequence>MYTHQGNSYFSMQPAYQMSFIRILHASPDAPAVDIYANNNLIAEGLSYKQLTSYLPIVPGNYQIQVFPAGNQTNAVIDTNVTIPQDSAFTVAAAGELANIGLMAIPEMFTPNMPMGMGNASYVRFVHLSPNAPAVDITLTDGTKLFENVSYTQFTDYIAVNPGTYTLQVRPAGGNQVVLTIPDVYLTPGAIYTIFAVGLVGDTPPLEAVIATDGEYQ</sequence>
<gene>
    <name evidence="2" type="ORF">OW255_06465</name>
</gene>
<name>A0ABY7AFN9_9FIRM</name>
<protein>
    <submittedName>
        <fullName evidence="2">DUF4397 domain-containing protein</fullName>
    </submittedName>
</protein>
<organism evidence="2 3">
    <name type="scientific">Lacrimispora xylanolytica</name>
    <dbReference type="NCBI Taxonomy" id="29375"/>
    <lineage>
        <taxon>Bacteria</taxon>
        <taxon>Bacillati</taxon>
        <taxon>Bacillota</taxon>
        <taxon>Clostridia</taxon>
        <taxon>Lachnospirales</taxon>
        <taxon>Lachnospiraceae</taxon>
        <taxon>Lacrimispora</taxon>
    </lineage>
</organism>
<dbReference type="InterPro" id="IPR025510">
    <property type="entry name" value="DUF4397"/>
</dbReference>
<feature type="domain" description="DUF4397" evidence="1">
    <location>
        <begin position="19"/>
        <end position="107"/>
    </location>
</feature>
<evidence type="ECO:0000313" key="2">
    <source>
        <dbReference type="EMBL" id="WAJ25150.1"/>
    </source>
</evidence>
<evidence type="ECO:0000259" key="1">
    <source>
        <dbReference type="Pfam" id="PF14344"/>
    </source>
</evidence>
<evidence type="ECO:0000313" key="3">
    <source>
        <dbReference type="Proteomes" id="UP001163115"/>
    </source>
</evidence>
<accession>A0ABY7AFN9</accession>
<proteinExistence type="predicted"/>
<reference evidence="2" key="1">
    <citation type="submission" date="2022-11" db="EMBL/GenBank/DDBJ databases">
        <title>Lacrimispora xylanolytica sy1, complete genome.</title>
        <authorList>
            <person name="Choi S."/>
        </authorList>
    </citation>
    <scope>NUCLEOTIDE SEQUENCE</scope>
    <source>
        <strain evidence="2">Sy1</strain>
    </source>
</reference>
<feature type="domain" description="DUF4397" evidence="1">
    <location>
        <begin position="121"/>
        <end position="209"/>
    </location>
</feature>